<evidence type="ECO:0000313" key="2">
    <source>
        <dbReference type="Proteomes" id="UP000009246"/>
    </source>
</evidence>
<sequence>MTLNQQPSNCRLITANDPVLASNFTMQPTFKIADKKVVLRDHNYIAVKDFVLSRSFMHCIRCQEKIEKKTSDSIRAYSIKPDFMFYDSDDEVRSSPFL</sequence>
<protein>
    <submittedName>
        <fullName evidence="1">U13 protein</fullName>
    </submittedName>
</protein>
<dbReference type="RefSeq" id="YP_073754.1">
    <property type="nucleotide sequence ID" value="NC_001716.2"/>
</dbReference>
<dbReference type="EMBL" id="U43400">
    <property type="protein sequence ID" value="AAC54674.1"/>
    <property type="molecule type" value="Genomic_DNA"/>
</dbReference>
<organism evidence="1 2">
    <name type="scientific">Human herpesvirus 7 (strain JI)</name>
    <name type="common">HHV-7</name>
    <name type="synonym">Human T lymphotropic virus</name>
    <dbReference type="NCBI Taxonomy" id="57278"/>
    <lineage>
        <taxon>Viruses</taxon>
        <taxon>Duplodnaviria</taxon>
        <taxon>Heunggongvirae</taxon>
        <taxon>Peploviricota</taxon>
        <taxon>Herviviricetes</taxon>
        <taxon>Herpesvirales</taxon>
        <taxon>Orthoherpesviridae</taxon>
        <taxon>Betaherpesvirinae</taxon>
        <taxon>Roseolovirus</taxon>
        <taxon>Roseolovirus humanbeta7</taxon>
        <taxon>Human betaherpesvirus 7</taxon>
    </lineage>
</organism>
<organismHost>
    <name type="scientific">Homo sapiens</name>
    <name type="common">Human</name>
    <dbReference type="NCBI Taxonomy" id="9606"/>
</organismHost>
<reference evidence="1 2" key="1">
    <citation type="journal article" date="1995" name="J. Virol.">
        <title>Identification and characterization of a cDNA derived from multiple splicing that encodes envelope glycoprotein gp105 of human herpesvirus 6.</title>
        <authorList>
            <person name="Pfeiffer B."/>
            <person name="Thomson B."/>
            <person name="Chandran B."/>
        </authorList>
    </citation>
    <scope>NUCLEOTIDE SEQUENCE [LARGE SCALE GENOMIC DNA]</scope>
    <source>
        <strain evidence="1 2">JI</strain>
    </source>
</reference>
<dbReference type="DNASU" id="3289472"/>
<gene>
    <name evidence="1" type="primary">U13</name>
</gene>
<proteinExistence type="predicted"/>
<evidence type="ECO:0000313" key="1">
    <source>
        <dbReference type="EMBL" id="AAC54674.1"/>
    </source>
</evidence>
<dbReference type="PIR" id="T41914">
    <property type="entry name" value="T41914"/>
</dbReference>
<dbReference type="GeneID" id="3289472"/>
<dbReference type="Proteomes" id="UP000009246">
    <property type="component" value="Segment"/>
</dbReference>
<accession>Q69494</accession>
<name>Q69494_HHV7J</name>
<dbReference type="KEGG" id="vg:3289472"/>